<keyword evidence="2" id="KW-1003">Cell membrane</keyword>
<keyword evidence="6 7" id="KW-0472">Membrane</keyword>
<reference evidence="9 10" key="1">
    <citation type="submission" date="2017-03" db="EMBL/GenBank/DDBJ databases">
        <title>Lifting the veil on microbial sulfur biogeochemistry in mining wastewaters.</title>
        <authorList>
            <person name="Kantor R.S."/>
            <person name="Colenbrander Nelson T."/>
            <person name="Marshall S."/>
            <person name="Bennett D."/>
            <person name="Apte S."/>
            <person name="Camacho D."/>
            <person name="Thomas B.C."/>
            <person name="Warren L.A."/>
            <person name="Banfield J.F."/>
        </authorList>
    </citation>
    <scope>NUCLEOTIDE SEQUENCE [LARGE SCALE GENOMIC DNA]</scope>
    <source>
        <strain evidence="9">32-69-9</strain>
    </source>
</reference>
<evidence type="ECO:0000256" key="6">
    <source>
        <dbReference type="ARBA" id="ARBA00023136"/>
    </source>
</evidence>
<keyword evidence="5 7" id="KW-1133">Transmembrane helix</keyword>
<feature type="transmembrane region" description="Helical" evidence="7">
    <location>
        <begin position="397"/>
        <end position="421"/>
    </location>
</feature>
<feature type="domain" description="TRAP C4-dicarboxylate transport system permease DctM subunit" evidence="8">
    <location>
        <begin position="7"/>
        <end position="417"/>
    </location>
</feature>
<keyword evidence="3 7" id="KW-0997">Cell inner membrane</keyword>
<evidence type="ECO:0000256" key="1">
    <source>
        <dbReference type="ARBA" id="ARBA00004429"/>
    </source>
</evidence>
<comment type="caution">
    <text evidence="9">The sequence shown here is derived from an EMBL/GenBank/DDBJ whole genome shotgun (WGS) entry which is preliminary data.</text>
</comment>
<gene>
    <name evidence="9" type="ORF">B7Z01_00495</name>
</gene>
<dbReference type="Pfam" id="PF06808">
    <property type="entry name" value="DctM"/>
    <property type="match status" value="1"/>
</dbReference>
<dbReference type="GO" id="GO:0005886">
    <property type="term" value="C:plasma membrane"/>
    <property type="evidence" value="ECO:0007669"/>
    <property type="project" value="UniProtKB-SubCell"/>
</dbReference>
<evidence type="ECO:0000259" key="8">
    <source>
        <dbReference type="Pfam" id="PF06808"/>
    </source>
</evidence>
<evidence type="ECO:0000313" key="9">
    <source>
        <dbReference type="EMBL" id="OYX36164.1"/>
    </source>
</evidence>
<keyword evidence="7" id="KW-0813">Transport</keyword>
<comment type="subunit">
    <text evidence="7">The complex comprises the extracytoplasmic solute receptor protein and the two transmembrane proteins.</text>
</comment>
<comment type="caution">
    <text evidence="7">Lacks conserved residue(s) required for the propagation of feature annotation.</text>
</comment>
<dbReference type="InterPro" id="IPR004681">
    <property type="entry name" value="TRAP_DctM"/>
</dbReference>
<dbReference type="GO" id="GO:0022857">
    <property type="term" value="F:transmembrane transporter activity"/>
    <property type="evidence" value="ECO:0007669"/>
    <property type="project" value="UniProtKB-UniRule"/>
</dbReference>
<evidence type="ECO:0000256" key="7">
    <source>
        <dbReference type="RuleBase" id="RU369079"/>
    </source>
</evidence>
<feature type="transmembrane region" description="Helical" evidence="7">
    <location>
        <begin position="47"/>
        <end position="65"/>
    </location>
</feature>
<dbReference type="PANTHER" id="PTHR33362">
    <property type="entry name" value="SIALIC ACID TRAP TRANSPORTER PERMEASE PROTEIN SIAT-RELATED"/>
    <property type="match status" value="1"/>
</dbReference>
<comment type="similarity">
    <text evidence="7">Belongs to the TRAP transporter large permease family.</text>
</comment>
<feature type="transmembrane region" description="Helical" evidence="7">
    <location>
        <begin position="272"/>
        <end position="294"/>
    </location>
</feature>
<proteinExistence type="inferred from homology"/>
<feature type="transmembrane region" description="Helical" evidence="7">
    <location>
        <begin position="214"/>
        <end position="236"/>
    </location>
</feature>
<evidence type="ECO:0000313" key="10">
    <source>
        <dbReference type="Proteomes" id="UP000215595"/>
    </source>
</evidence>
<protein>
    <recommendedName>
        <fullName evidence="7">TRAP transporter large permease protein</fullName>
    </recommendedName>
</protein>
<feature type="transmembrane region" description="Helical" evidence="7">
    <location>
        <begin position="171"/>
        <end position="193"/>
    </location>
</feature>
<feature type="transmembrane region" description="Helical" evidence="7">
    <location>
        <begin position="314"/>
        <end position="331"/>
    </location>
</feature>
<dbReference type="NCBIfam" id="TIGR00786">
    <property type="entry name" value="dctM"/>
    <property type="match status" value="1"/>
</dbReference>
<evidence type="ECO:0000256" key="2">
    <source>
        <dbReference type="ARBA" id="ARBA00022475"/>
    </source>
</evidence>
<sequence length="426" mass="44089">MELILLLGLLALLLILGVPVAFALGLASLATFIFMDIAPVVAFQRIATGVNVFALMAIPFFVFAGDLMQQAGIAERLVRVADAAMGRMRGGLGVVDVGASMMFGGVSGSAVASVSALGSTLIPMMKSKGYDADYAVNVTSTSAILGILIPPSHNMIIYAAAAGVSVSVADLFLAGVVPGIVTGILLAAVAWFIAVRRGYPKGEFPGWPAFARAFAAAIPGLLTAVIIFGGVLGGVFTPTESSAVAVIYTLVIALIVYRTLGFRGFTTAAQNAVKTTAMVMLIIGSAAAFGWLLALLEAPEQLATLLQTLTDNPILILLMINIILLVLGTFMDMAPLIVITSPIFLPVAMATGMDPVQFGIMLMLNLGIGLVTPPVGSVLFVGCAVGKIKVEQAVRTIWPFYLALFAALMAITFVPALSLTLPGLLG</sequence>
<evidence type="ECO:0000256" key="5">
    <source>
        <dbReference type="ARBA" id="ARBA00022989"/>
    </source>
</evidence>
<dbReference type="PIRSF" id="PIRSF006066">
    <property type="entry name" value="HI0050"/>
    <property type="match status" value="1"/>
</dbReference>
<dbReference type="AlphaFoldDB" id="A0A258FW26"/>
<keyword evidence="4 7" id="KW-0812">Transmembrane</keyword>
<comment type="function">
    <text evidence="7">Part of the tripartite ATP-independent periplasmic (TRAP) transport system.</text>
</comment>
<dbReference type="Proteomes" id="UP000215595">
    <property type="component" value="Unassembled WGS sequence"/>
</dbReference>
<feature type="transmembrane region" description="Helical" evidence="7">
    <location>
        <begin position="359"/>
        <end position="385"/>
    </location>
</feature>
<comment type="subcellular location">
    <subcellularLocation>
        <location evidence="1 7">Cell inner membrane</location>
        <topology evidence="1 7">Multi-pass membrane protein</topology>
    </subcellularLocation>
</comment>
<dbReference type="PANTHER" id="PTHR33362:SF2">
    <property type="entry name" value="TRAP TRANSPORTER LARGE PERMEASE PROTEIN"/>
    <property type="match status" value="1"/>
</dbReference>
<dbReference type="InterPro" id="IPR010656">
    <property type="entry name" value="DctM"/>
</dbReference>
<evidence type="ECO:0000256" key="3">
    <source>
        <dbReference type="ARBA" id="ARBA00022519"/>
    </source>
</evidence>
<feature type="transmembrane region" description="Helical" evidence="7">
    <location>
        <begin position="242"/>
        <end position="260"/>
    </location>
</feature>
<organism evidence="9 10">
    <name type="scientific">Brevundimonas subvibrioides</name>
    <dbReference type="NCBI Taxonomy" id="74313"/>
    <lineage>
        <taxon>Bacteria</taxon>
        <taxon>Pseudomonadati</taxon>
        <taxon>Pseudomonadota</taxon>
        <taxon>Alphaproteobacteria</taxon>
        <taxon>Caulobacterales</taxon>
        <taxon>Caulobacteraceae</taxon>
        <taxon>Brevundimonas</taxon>
    </lineage>
</organism>
<feature type="transmembrane region" description="Helical" evidence="7">
    <location>
        <begin position="101"/>
        <end position="122"/>
    </location>
</feature>
<accession>A0A258FW26</accession>
<evidence type="ECO:0000256" key="4">
    <source>
        <dbReference type="ARBA" id="ARBA00022692"/>
    </source>
</evidence>
<dbReference type="EMBL" id="NCEB01000001">
    <property type="protein sequence ID" value="OYX36164.1"/>
    <property type="molecule type" value="Genomic_DNA"/>
</dbReference>
<name>A0A258FW26_9CAUL</name>